<evidence type="ECO:0000313" key="2">
    <source>
        <dbReference type="EMBL" id="CAI9157477.1"/>
    </source>
</evidence>
<gene>
    <name evidence="2" type="ORF">MRATA1EN1_LOCUS6439</name>
</gene>
<organism evidence="2 3">
    <name type="scientific">Rangifer tarandus platyrhynchus</name>
    <name type="common">Svalbard reindeer</name>
    <dbReference type="NCBI Taxonomy" id="3082113"/>
    <lineage>
        <taxon>Eukaryota</taxon>
        <taxon>Metazoa</taxon>
        <taxon>Chordata</taxon>
        <taxon>Craniata</taxon>
        <taxon>Vertebrata</taxon>
        <taxon>Euteleostomi</taxon>
        <taxon>Mammalia</taxon>
        <taxon>Eutheria</taxon>
        <taxon>Laurasiatheria</taxon>
        <taxon>Artiodactyla</taxon>
        <taxon>Ruminantia</taxon>
        <taxon>Pecora</taxon>
        <taxon>Cervidae</taxon>
        <taxon>Odocoileinae</taxon>
        <taxon>Rangifer</taxon>
    </lineage>
</organism>
<accession>A0ABN8Y7E0</accession>
<name>A0ABN8Y7E0_RANTA</name>
<dbReference type="EMBL" id="OX459951">
    <property type="protein sequence ID" value="CAI9157477.1"/>
    <property type="molecule type" value="Genomic_DNA"/>
</dbReference>
<feature type="region of interest" description="Disordered" evidence="1">
    <location>
        <begin position="1"/>
        <end position="32"/>
    </location>
</feature>
<dbReference type="Proteomes" id="UP001176941">
    <property type="component" value="Chromosome 15"/>
</dbReference>
<evidence type="ECO:0000313" key="3">
    <source>
        <dbReference type="Proteomes" id="UP001176941"/>
    </source>
</evidence>
<keyword evidence="3" id="KW-1185">Reference proteome</keyword>
<reference evidence="2" key="1">
    <citation type="submission" date="2023-04" db="EMBL/GenBank/DDBJ databases">
        <authorList>
            <consortium name="ELIXIR-Norway"/>
        </authorList>
    </citation>
    <scope>NUCLEOTIDE SEQUENCE [LARGE SCALE GENOMIC DNA]</scope>
</reference>
<sequence>MPEDPRQLLPPTGASEALHALSPPPRASLPTAPHTTAQYWCAGQLDALLGASRAHLPRLISEGCPWEESVRTPPPPRRTQACPIQCSTAPPTLLVAPPAQWPSCR</sequence>
<evidence type="ECO:0000256" key="1">
    <source>
        <dbReference type="SAM" id="MobiDB-lite"/>
    </source>
</evidence>
<proteinExistence type="predicted"/>
<protein>
    <submittedName>
        <fullName evidence="2">Uncharacterized protein</fullName>
    </submittedName>
</protein>